<comment type="caution">
    <text evidence="2">The sequence shown here is derived from an EMBL/GenBank/DDBJ whole genome shotgun (WGS) entry which is preliminary data.</text>
</comment>
<proteinExistence type="predicted"/>
<keyword evidence="1" id="KW-0812">Transmembrane</keyword>
<accession>A0ABS5ZKV9</accession>
<evidence type="ECO:0000256" key="1">
    <source>
        <dbReference type="SAM" id="Phobius"/>
    </source>
</evidence>
<keyword evidence="1" id="KW-1133">Transmembrane helix</keyword>
<gene>
    <name evidence="2" type="ORF">KCG35_23075</name>
</gene>
<evidence type="ECO:0000313" key="2">
    <source>
        <dbReference type="EMBL" id="MBU2713941.1"/>
    </source>
</evidence>
<feature type="transmembrane region" description="Helical" evidence="1">
    <location>
        <begin position="50"/>
        <end position="68"/>
    </location>
</feature>
<dbReference type="EMBL" id="JAGSOY010000122">
    <property type="protein sequence ID" value="MBU2713941.1"/>
    <property type="molecule type" value="Genomic_DNA"/>
</dbReference>
<feature type="transmembrane region" description="Helical" evidence="1">
    <location>
        <begin position="75"/>
        <end position="96"/>
    </location>
</feature>
<feature type="transmembrane region" description="Helical" evidence="1">
    <location>
        <begin position="12"/>
        <end position="30"/>
    </location>
</feature>
<dbReference type="Proteomes" id="UP000690515">
    <property type="component" value="Unassembled WGS sequence"/>
</dbReference>
<evidence type="ECO:0000313" key="3">
    <source>
        <dbReference type="Proteomes" id="UP000690515"/>
    </source>
</evidence>
<keyword evidence="1" id="KW-0472">Membrane</keyword>
<name>A0ABS5ZKV9_9GAMM</name>
<sequence length="98" mass="11682">MERLVKVIQWESMIGTVLFFLFRTYIYIKLDLMSASPYELTQERVFFHDYSTIIYLYFFLQLPLLIALHKRPKLMIAFIFLWGLAFYIGSGIAFIAKP</sequence>
<reference evidence="2 3" key="1">
    <citation type="submission" date="2021-04" db="EMBL/GenBank/DDBJ databases">
        <authorList>
            <person name="Pira H."/>
            <person name="Risdian C."/>
            <person name="Wink J."/>
        </authorList>
    </citation>
    <scope>NUCLEOTIDE SEQUENCE [LARGE SCALE GENOMIC DNA]</scope>
    <source>
        <strain evidence="2 3">WH53</strain>
    </source>
</reference>
<keyword evidence="3" id="KW-1185">Reference proteome</keyword>
<protein>
    <submittedName>
        <fullName evidence="2">Uncharacterized protein</fullName>
    </submittedName>
</protein>
<dbReference type="RefSeq" id="WP_215822217.1">
    <property type="nucleotide sequence ID" value="NZ_JAGSOY010000122.1"/>
</dbReference>
<organism evidence="2 3">
    <name type="scientific">Zooshikella harenae</name>
    <dbReference type="NCBI Taxonomy" id="2827238"/>
    <lineage>
        <taxon>Bacteria</taxon>
        <taxon>Pseudomonadati</taxon>
        <taxon>Pseudomonadota</taxon>
        <taxon>Gammaproteobacteria</taxon>
        <taxon>Oceanospirillales</taxon>
        <taxon>Zooshikellaceae</taxon>
        <taxon>Zooshikella</taxon>
    </lineage>
</organism>